<feature type="domain" description="Alpha/beta hydrolase fold-3" evidence="2">
    <location>
        <begin position="116"/>
        <end position="310"/>
    </location>
</feature>
<dbReference type="Pfam" id="PF07859">
    <property type="entry name" value="Abhydrolase_3"/>
    <property type="match status" value="1"/>
</dbReference>
<gene>
    <name evidence="3" type="ORF">EGYM00163_LOCUS49221</name>
</gene>
<dbReference type="PANTHER" id="PTHR48081:SF8">
    <property type="entry name" value="ALPHA_BETA HYDROLASE FOLD-3 DOMAIN-CONTAINING PROTEIN-RELATED"/>
    <property type="match status" value="1"/>
</dbReference>
<name>A0A7S4GI81_9EUGL</name>
<dbReference type="InterPro" id="IPR050300">
    <property type="entry name" value="GDXG_lipolytic_enzyme"/>
</dbReference>
<dbReference type="InterPro" id="IPR013094">
    <property type="entry name" value="AB_hydrolase_3"/>
</dbReference>
<dbReference type="PANTHER" id="PTHR48081">
    <property type="entry name" value="AB HYDROLASE SUPERFAMILY PROTEIN C4A8.06C"/>
    <property type="match status" value="1"/>
</dbReference>
<protein>
    <recommendedName>
        <fullName evidence="2">Alpha/beta hydrolase fold-3 domain-containing protein</fullName>
    </recommendedName>
</protein>
<proteinExistence type="predicted"/>
<organism evidence="3">
    <name type="scientific">Eutreptiella gymnastica</name>
    <dbReference type="NCBI Taxonomy" id="73025"/>
    <lineage>
        <taxon>Eukaryota</taxon>
        <taxon>Discoba</taxon>
        <taxon>Euglenozoa</taxon>
        <taxon>Euglenida</taxon>
        <taxon>Spirocuta</taxon>
        <taxon>Euglenophyceae</taxon>
        <taxon>Eutreptiales</taxon>
        <taxon>Eutreptiaceae</taxon>
        <taxon>Eutreptiella</taxon>
    </lineage>
</organism>
<evidence type="ECO:0000259" key="2">
    <source>
        <dbReference type="Pfam" id="PF07859"/>
    </source>
</evidence>
<dbReference type="EMBL" id="HBJA01142720">
    <property type="protein sequence ID" value="CAE0837849.1"/>
    <property type="molecule type" value="Transcribed_RNA"/>
</dbReference>
<dbReference type="Gene3D" id="3.40.50.1820">
    <property type="entry name" value="alpha/beta hydrolase"/>
    <property type="match status" value="1"/>
</dbReference>
<dbReference type="GO" id="GO:0016787">
    <property type="term" value="F:hydrolase activity"/>
    <property type="evidence" value="ECO:0007669"/>
    <property type="project" value="UniProtKB-KW"/>
</dbReference>
<evidence type="ECO:0000256" key="1">
    <source>
        <dbReference type="ARBA" id="ARBA00022801"/>
    </source>
</evidence>
<accession>A0A7S4GI81</accession>
<reference evidence="3" key="1">
    <citation type="submission" date="2021-01" db="EMBL/GenBank/DDBJ databases">
        <authorList>
            <person name="Corre E."/>
            <person name="Pelletier E."/>
            <person name="Niang G."/>
            <person name="Scheremetjew M."/>
            <person name="Finn R."/>
            <person name="Kale V."/>
            <person name="Holt S."/>
            <person name="Cochrane G."/>
            <person name="Meng A."/>
            <person name="Brown T."/>
            <person name="Cohen L."/>
        </authorList>
    </citation>
    <scope>NUCLEOTIDE SEQUENCE</scope>
    <source>
        <strain evidence="3">CCMP1594</strain>
    </source>
</reference>
<dbReference type="AlphaFoldDB" id="A0A7S4GI81"/>
<sequence length="335" mass="36283">MGWLGTLAVIAAVAAAVIVMPDRVMNLVIRLLFRALTVREKVSPTCASSAEYCAFKHVTSLGKLPGDPSLDEIRSMTAKYSWLMPLDPNVQTYEVKALGVDCMHLDTAKEDNATTILHFHGGGLVSGSADVYKGALAPLAQRVPADVLIPRYRLAPEFTVPEIVNDAVNAYKWLSKEKNASDIILWGDSAGGALAMLLLQELIQDKAQLPRAVILVSPVTDMTYASYEPSETDPVSNAGVLKFLQKQFQNTPHSILSMSADTLSALPPVYIAAGKSEWGYTGISQLHSMLQSAGVNATLEAAENMPHVFSLFYDWIPEGQGSVSKIVDFMKSLNK</sequence>
<dbReference type="SUPFAM" id="SSF53474">
    <property type="entry name" value="alpha/beta-Hydrolases"/>
    <property type="match status" value="1"/>
</dbReference>
<evidence type="ECO:0000313" key="3">
    <source>
        <dbReference type="EMBL" id="CAE0837849.1"/>
    </source>
</evidence>
<dbReference type="InterPro" id="IPR029058">
    <property type="entry name" value="AB_hydrolase_fold"/>
</dbReference>
<keyword evidence="1" id="KW-0378">Hydrolase</keyword>